<feature type="binding site" evidence="9">
    <location>
        <position position="243"/>
    </location>
    <ligand>
        <name>substrate</name>
    </ligand>
</feature>
<dbReference type="AlphaFoldDB" id="C1D434"/>
<feature type="binding site" evidence="9">
    <location>
        <begin position="37"/>
        <end position="41"/>
    </location>
    <ligand>
        <name>substrate</name>
    </ligand>
</feature>
<comment type="subunit">
    <text evidence="9">Homodimer.</text>
</comment>
<dbReference type="CDD" id="cd01174">
    <property type="entry name" value="ribokinase"/>
    <property type="match status" value="1"/>
</dbReference>
<dbReference type="SUPFAM" id="SSF53613">
    <property type="entry name" value="Ribokinase-like"/>
    <property type="match status" value="1"/>
</dbReference>
<dbReference type="Gene3D" id="3.40.1190.20">
    <property type="match status" value="1"/>
</dbReference>
<evidence type="ECO:0000256" key="5">
    <source>
        <dbReference type="ARBA" id="ARBA00022840"/>
    </source>
</evidence>
<dbReference type="PANTHER" id="PTHR10584">
    <property type="entry name" value="SUGAR KINASE"/>
    <property type="match status" value="1"/>
</dbReference>
<keyword evidence="6 9" id="KW-0460">Magnesium</keyword>
<comment type="catalytic activity">
    <reaction evidence="9">
        <text>D-ribose + ATP = D-ribose 5-phosphate + ADP + H(+)</text>
        <dbReference type="Rhea" id="RHEA:13697"/>
        <dbReference type="ChEBI" id="CHEBI:15378"/>
        <dbReference type="ChEBI" id="CHEBI:30616"/>
        <dbReference type="ChEBI" id="CHEBI:47013"/>
        <dbReference type="ChEBI" id="CHEBI:78346"/>
        <dbReference type="ChEBI" id="CHEBI:456216"/>
        <dbReference type="EC" id="2.7.1.15"/>
    </reaction>
</comment>
<keyword evidence="5 9" id="KW-0067">ATP-binding</keyword>
<dbReference type="RefSeq" id="WP_041228134.1">
    <property type="nucleotide sequence ID" value="NC_012528.1"/>
</dbReference>
<feature type="binding site" evidence="9">
    <location>
        <position position="177"/>
    </location>
    <ligand>
        <name>ATP</name>
        <dbReference type="ChEBI" id="CHEBI:30616"/>
    </ligand>
</feature>
<feature type="binding site" evidence="9">
    <location>
        <position position="133"/>
    </location>
    <ligand>
        <name>substrate</name>
    </ligand>
</feature>
<feature type="binding site" evidence="9">
    <location>
        <position position="239"/>
    </location>
    <ligand>
        <name>K(+)</name>
        <dbReference type="ChEBI" id="CHEBI:29103"/>
    </ligand>
</feature>
<evidence type="ECO:0000256" key="4">
    <source>
        <dbReference type="ARBA" id="ARBA00022777"/>
    </source>
</evidence>
<dbReference type="EC" id="2.7.1.15" evidence="9"/>
<evidence type="ECO:0000259" key="10">
    <source>
        <dbReference type="Pfam" id="PF00294"/>
    </source>
</evidence>
<sequence length="297" mass="30227">MILVAGSINIDFAVQVQALPAPGETVMGSAYLVSPGGKGANQAVACARAGAPVQFVGCAGSDAYGDQLREALQSDGIDTTSLRRVDGQTGAAFVTVGSDGENTIAVASGVNQALREADLPELNGVTHLILQLEIPLETVRAFAQAARRAGVHVTLNAAPAHPLDDELLGLVDLLIVNAGELEALCGAQAGAGLEYQLEVLSGRGPKAIVVTLGADGAAFWTNGRCHRSAAFAVQAVDTTGAGDTFVGVLVAALRHMDLTAAVQRASAAAALACTQRGAQISMPRLSAIERLLASTVR</sequence>
<dbReference type="PANTHER" id="PTHR10584:SF166">
    <property type="entry name" value="RIBOKINASE"/>
    <property type="match status" value="1"/>
</dbReference>
<evidence type="ECO:0000313" key="11">
    <source>
        <dbReference type="EMBL" id="ACO47915.2"/>
    </source>
</evidence>
<feature type="binding site" evidence="9">
    <location>
        <begin position="242"/>
        <end position="243"/>
    </location>
    <ligand>
        <name>ATP</name>
        <dbReference type="ChEBI" id="CHEBI:30616"/>
    </ligand>
</feature>
<evidence type="ECO:0000256" key="6">
    <source>
        <dbReference type="ARBA" id="ARBA00022842"/>
    </source>
</evidence>
<feature type="active site" description="Proton acceptor" evidence="9">
    <location>
        <position position="243"/>
    </location>
</feature>
<dbReference type="InterPro" id="IPR011877">
    <property type="entry name" value="Ribokinase"/>
</dbReference>
<comment type="function">
    <text evidence="9">Catalyzes the phosphorylation of ribose at O-5 in a reaction requiring ATP and magnesium. The resulting D-ribose-5-phosphate can then be used either for sythesis of nucleotides, histidine, and tryptophan, or as a component of the pentose phosphate pathway.</text>
</comment>
<dbReference type="GO" id="GO:0019303">
    <property type="term" value="P:D-ribose catabolic process"/>
    <property type="evidence" value="ECO:0007669"/>
    <property type="project" value="UniProtKB-UniRule"/>
</dbReference>
<proteinExistence type="inferred from homology"/>
<dbReference type="HOGENOM" id="CLU_027634_2_0_0"/>
<dbReference type="InterPro" id="IPR011611">
    <property type="entry name" value="PfkB_dom"/>
</dbReference>
<dbReference type="GO" id="GO:0005829">
    <property type="term" value="C:cytosol"/>
    <property type="evidence" value="ECO:0007669"/>
    <property type="project" value="TreeGrafter"/>
</dbReference>
<dbReference type="KEGG" id="ddr:Deide_3p00130"/>
<comment type="activity regulation">
    <text evidence="9">Activated by a monovalent cation that binds near, but not in, the active site. The most likely occupant of the site in vivo is potassium. Ion binding induces a conformational change that may alter substrate affinity.</text>
</comment>
<feature type="binding site" evidence="9">
    <location>
        <position position="237"/>
    </location>
    <ligand>
        <name>K(+)</name>
        <dbReference type="ChEBI" id="CHEBI:29103"/>
    </ligand>
</feature>
<evidence type="ECO:0000256" key="8">
    <source>
        <dbReference type="ARBA" id="ARBA00023277"/>
    </source>
</evidence>
<feature type="binding site" evidence="9">
    <location>
        <position position="275"/>
    </location>
    <ligand>
        <name>K(+)</name>
        <dbReference type="ChEBI" id="CHEBI:29103"/>
    </ligand>
</feature>
<comment type="caution">
    <text evidence="9">Lacks conserved residue(s) required for the propagation of feature annotation.</text>
</comment>
<feature type="binding site" evidence="9">
    <location>
        <position position="281"/>
    </location>
    <ligand>
        <name>K(+)</name>
        <dbReference type="ChEBI" id="CHEBI:29103"/>
    </ligand>
</feature>
<dbReference type="InterPro" id="IPR002139">
    <property type="entry name" value="Ribo/fructo_kinase"/>
</dbReference>
<geneLocation type="plasmid" evidence="12">
    <name>pDeide3</name>
</geneLocation>
<evidence type="ECO:0000256" key="2">
    <source>
        <dbReference type="ARBA" id="ARBA00022723"/>
    </source>
</evidence>
<dbReference type="GO" id="GO:0046872">
    <property type="term" value="F:metal ion binding"/>
    <property type="evidence" value="ECO:0007669"/>
    <property type="project" value="UniProtKB-KW"/>
</dbReference>
<feature type="binding site" evidence="9">
    <location>
        <position position="272"/>
    </location>
    <ligand>
        <name>K(+)</name>
        <dbReference type="ChEBI" id="CHEBI:29103"/>
    </ligand>
</feature>
<comment type="cofactor">
    <cofactor evidence="9">
        <name>Mg(2+)</name>
        <dbReference type="ChEBI" id="CHEBI:18420"/>
    </cofactor>
    <text evidence="9">Requires a divalent cation, most likely magnesium in vivo, as an electrophilic catalyst to aid phosphoryl group transfer. It is the chelate of the metal and the nucleotide that is the actual substrate.</text>
</comment>
<keyword evidence="1 9" id="KW-0808">Transferase</keyword>
<comment type="pathway">
    <text evidence="9">Carbohydrate metabolism; D-ribose degradation; D-ribose 5-phosphate from beta-D-ribopyranose: step 2/2.</text>
</comment>
<accession>C1D434</accession>
<dbReference type="GO" id="GO:0004747">
    <property type="term" value="F:ribokinase activity"/>
    <property type="evidence" value="ECO:0007669"/>
    <property type="project" value="UniProtKB-UniRule"/>
</dbReference>
<feature type="binding site" evidence="9">
    <location>
        <begin position="211"/>
        <end position="216"/>
    </location>
    <ligand>
        <name>ATP</name>
        <dbReference type="ChEBI" id="CHEBI:30616"/>
    </ligand>
</feature>
<evidence type="ECO:0000256" key="9">
    <source>
        <dbReference type="HAMAP-Rule" id="MF_01987"/>
    </source>
</evidence>
<dbReference type="UniPathway" id="UPA00916">
    <property type="reaction ID" value="UER00889"/>
</dbReference>
<feature type="binding site" evidence="9">
    <location>
        <position position="277"/>
    </location>
    <ligand>
        <name>K(+)</name>
        <dbReference type="ChEBI" id="CHEBI:29103"/>
    </ligand>
</feature>
<protein>
    <recommendedName>
        <fullName evidence="9">Ribokinase</fullName>
        <shortName evidence="9">RK</shortName>
        <ecNumber evidence="9">2.7.1.15</ecNumber>
    </recommendedName>
</protein>
<name>C1D434_DEIDV</name>
<reference evidence="11 12" key="1">
    <citation type="journal article" date="2009" name="PLoS Genet.">
        <title>Alliance of proteomics and genomics to unravel the specificities of Sahara bacterium Deinococcus deserti.</title>
        <authorList>
            <person name="de Groot A."/>
            <person name="Dulermo R."/>
            <person name="Ortet P."/>
            <person name="Blanchard L."/>
            <person name="Guerin P."/>
            <person name="Fernandez B."/>
            <person name="Vacherie B."/>
            <person name="Dossat C."/>
            <person name="Jolivet E."/>
            <person name="Siguier P."/>
            <person name="Chandler M."/>
            <person name="Barakat M."/>
            <person name="Dedieu A."/>
            <person name="Barbe V."/>
            <person name="Heulin T."/>
            <person name="Sommer S."/>
            <person name="Achouak W."/>
            <person name="Armengaud J."/>
        </authorList>
    </citation>
    <scope>NUCLEOTIDE SEQUENCE [LARGE SCALE GENOMIC DNA]</scope>
    <source>
        <strain evidence="12">DSM 17065 / CIP 109153 / LMG 22923 / VCD115</strain>
        <plasmid evidence="12">pDeide3</plasmid>
    </source>
</reference>
<keyword evidence="3 9" id="KW-0547">Nucleotide-binding</keyword>
<dbReference type="EMBL" id="CP001117">
    <property type="protein sequence ID" value="ACO47915.2"/>
    <property type="molecule type" value="Genomic_DNA"/>
</dbReference>
<comment type="similarity">
    <text evidence="9">Belongs to the carbohydrate kinase PfkB family. Ribokinase subfamily.</text>
</comment>
<evidence type="ECO:0000256" key="3">
    <source>
        <dbReference type="ARBA" id="ARBA00022741"/>
    </source>
</evidence>
<keyword evidence="2 9" id="KW-0479">Metal-binding</keyword>
<evidence type="ECO:0000256" key="1">
    <source>
        <dbReference type="ARBA" id="ARBA00022679"/>
    </source>
</evidence>
<evidence type="ECO:0000313" key="12">
    <source>
        <dbReference type="Proteomes" id="UP000002208"/>
    </source>
</evidence>
<dbReference type="Pfam" id="PF00294">
    <property type="entry name" value="PfkB"/>
    <property type="match status" value="1"/>
</dbReference>
<evidence type="ECO:0000256" key="7">
    <source>
        <dbReference type="ARBA" id="ARBA00022958"/>
    </source>
</evidence>
<dbReference type="HAMAP" id="MF_01987">
    <property type="entry name" value="Ribokinase"/>
    <property type="match status" value="1"/>
</dbReference>
<keyword evidence="12" id="KW-1185">Reference proteome</keyword>
<dbReference type="Proteomes" id="UP000002208">
    <property type="component" value="Plasmid 3"/>
</dbReference>
<feature type="binding site" evidence="9">
    <location>
        <begin position="9"/>
        <end position="11"/>
    </location>
    <ligand>
        <name>substrate</name>
    </ligand>
</feature>
<dbReference type="PRINTS" id="PR00990">
    <property type="entry name" value="RIBOKINASE"/>
</dbReference>
<keyword evidence="7 9" id="KW-0630">Potassium</keyword>
<keyword evidence="8 9" id="KW-0119">Carbohydrate metabolism</keyword>
<dbReference type="InterPro" id="IPR029056">
    <property type="entry name" value="Ribokinase-like"/>
</dbReference>
<keyword evidence="9" id="KW-0963">Cytoplasm</keyword>
<comment type="subcellular location">
    <subcellularLocation>
        <location evidence="9">Cytoplasm</location>
    </subcellularLocation>
</comment>
<gene>
    <name evidence="9 11" type="primary">rbsK</name>
    <name evidence="11" type="ordered locus">Deide_3p00130</name>
</gene>
<feature type="domain" description="Carbohydrate kinase PfkB" evidence="10">
    <location>
        <begin position="2"/>
        <end position="283"/>
    </location>
</feature>
<dbReference type="GO" id="GO:0005524">
    <property type="term" value="F:ATP binding"/>
    <property type="evidence" value="ECO:0007669"/>
    <property type="project" value="UniProtKB-UniRule"/>
</dbReference>
<organism evidence="11 12">
    <name type="scientific">Deinococcus deserti (strain DSM 17065 / CIP 109153 / LMG 22923 / VCD115)</name>
    <dbReference type="NCBI Taxonomy" id="546414"/>
    <lineage>
        <taxon>Bacteria</taxon>
        <taxon>Thermotogati</taxon>
        <taxon>Deinococcota</taxon>
        <taxon>Deinococci</taxon>
        <taxon>Deinococcales</taxon>
        <taxon>Deinococcaceae</taxon>
        <taxon>Deinococcus</taxon>
    </lineage>
</organism>
<keyword evidence="4 9" id="KW-0418">Kinase</keyword>
<keyword evidence="11" id="KW-0614">Plasmid</keyword>